<sequence length="90" mass="10947">MKFFIYYRPLESIRFKEYMGDLIHISTEEKEYSPDGKEWKIRRCNRPQSVYTRLVKMLTHGGMESDMVYPLDGKRSVKDLVNYMNKWENK</sequence>
<dbReference type="EMBL" id="JN882284">
    <property type="protein sequence ID" value="AFC21309.1"/>
    <property type="molecule type" value="Genomic_DNA"/>
</dbReference>
<dbReference type="GeneID" id="13993447"/>
<evidence type="ECO:0000313" key="2">
    <source>
        <dbReference type="Proteomes" id="UP000000458"/>
    </source>
</evidence>
<dbReference type="RefSeq" id="YP_006986964.1">
    <property type="nucleotide sequence ID" value="NC_019400.1"/>
</dbReference>
<reference evidence="1 2" key="1">
    <citation type="journal article" date="2012" name="J. Virol.">
        <title>Genome Sequence of Cronobacter sakazakii Myovirus vB_CsaM_GAP31.</title>
        <authorList>
            <person name="Abbasifar R."/>
            <person name="Kropinski A.M."/>
            <person name="Sabour P.M."/>
            <person name="Ackermann H.W."/>
            <person name="Alanis Villa A."/>
            <person name="Abbasifar A."/>
            <person name="Griffiths M.W."/>
        </authorList>
    </citation>
    <scope>NUCLEOTIDE SEQUENCE [LARGE SCALE GENOMIC DNA]</scope>
</reference>
<accession>K4FAW6</accession>
<keyword evidence="2" id="KW-1185">Reference proteome</keyword>
<proteinExistence type="predicted"/>
<organism evidence="1 2">
    <name type="scientific">Cronobacter phage vB_CsaM_GAP31</name>
    <dbReference type="NCBI Taxonomy" id="1141135"/>
    <lineage>
        <taxon>Viruses</taxon>
        <taxon>Duplodnaviria</taxon>
        <taxon>Heunggongvirae</taxon>
        <taxon>Uroviricota</taxon>
        <taxon>Caudoviricetes</taxon>
        <taxon>Vequintavirinae</taxon>
        <taxon>Seunavirus</taxon>
        <taxon>Seunavirus GAP31</taxon>
    </lineage>
</organism>
<evidence type="ECO:0000313" key="1">
    <source>
        <dbReference type="EMBL" id="AFC21309.1"/>
    </source>
</evidence>
<dbReference type="OrthoDB" id="19953at10239"/>
<protein>
    <submittedName>
        <fullName evidence="1">Uncharacterized protein</fullName>
    </submittedName>
</protein>
<dbReference type="KEGG" id="vg:13993447"/>
<dbReference type="Proteomes" id="UP000000458">
    <property type="component" value="Segment"/>
</dbReference>
<name>K4FAW6_9CAUD</name>
<gene>
    <name evidence="1" type="ORF">GAP31_127</name>
</gene>